<sequence>MSTEHETKVESEELVVAPIDERLYSLEPDELEFFKSWTKIQDEEELKRHILKSQADAYAVYPYPCIRRFSFTKLKISRFPAYQDLLQLGRERPGALFIDLGCCCESEVGNDVRKAVADGFPVQQALASDLRPGFWEVGHQLFKDTKETFPVPFIPGDVFDIKFVSDEPGKVETTTELPPLSSLINLTPLLGCLSAIHTSSFFHLFDEEQQFHLAKKVASLLSAEPGSIIFGSHVGRFQKEYRTEVPVLGLPNQAMFCHCPESWVEMWEKQVFQEDEVRAWAMLHEVERHEFAPVIEGKYYLLVWSVTRL</sequence>
<evidence type="ECO:0000256" key="1">
    <source>
        <dbReference type="ARBA" id="ARBA00005179"/>
    </source>
</evidence>
<proteinExistence type="inferred from homology"/>
<evidence type="ECO:0008006" key="7">
    <source>
        <dbReference type="Google" id="ProtNLM"/>
    </source>
</evidence>
<dbReference type="SUPFAM" id="SSF53335">
    <property type="entry name" value="S-adenosyl-L-methionine-dependent methyltransferases"/>
    <property type="match status" value="1"/>
</dbReference>
<name>A0ABP1E6G9_9APHY</name>
<accession>A0ABP1E6G9</accession>
<evidence type="ECO:0000256" key="3">
    <source>
        <dbReference type="ARBA" id="ARBA00022691"/>
    </source>
</evidence>
<organism evidence="5 6">
    <name type="scientific">Somion occarium</name>
    <dbReference type="NCBI Taxonomy" id="3059160"/>
    <lineage>
        <taxon>Eukaryota</taxon>
        <taxon>Fungi</taxon>
        <taxon>Dikarya</taxon>
        <taxon>Basidiomycota</taxon>
        <taxon>Agaricomycotina</taxon>
        <taxon>Agaricomycetes</taxon>
        <taxon>Polyporales</taxon>
        <taxon>Cerrenaceae</taxon>
        <taxon>Somion</taxon>
    </lineage>
</organism>
<dbReference type="PANTHER" id="PTHR35897:SF1">
    <property type="entry name" value="METHYLTRANSFERASE AUSD"/>
    <property type="match status" value="1"/>
</dbReference>
<evidence type="ECO:0000313" key="5">
    <source>
        <dbReference type="EMBL" id="CAL1715525.1"/>
    </source>
</evidence>
<comment type="similarity">
    <text evidence="4">Belongs to the class I-like SAM-binding methyltransferase superfamily.</text>
</comment>
<evidence type="ECO:0000313" key="6">
    <source>
        <dbReference type="Proteomes" id="UP001497453"/>
    </source>
</evidence>
<keyword evidence="3" id="KW-0949">S-adenosyl-L-methionine</keyword>
<protein>
    <recommendedName>
        <fullName evidence="7">Methyltransferase type 11 domain-containing protein</fullName>
    </recommendedName>
</protein>
<keyword evidence="2" id="KW-0808">Transferase</keyword>
<dbReference type="Proteomes" id="UP001497453">
    <property type="component" value="Chromosome 8"/>
</dbReference>
<keyword evidence="6" id="KW-1185">Reference proteome</keyword>
<evidence type="ECO:0000256" key="2">
    <source>
        <dbReference type="ARBA" id="ARBA00022679"/>
    </source>
</evidence>
<dbReference type="InterPro" id="IPR051654">
    <property type="entry name" value="Meroterpenoid_MTases"/>
</dbReference>
<gene>
    <name evidence="5" type="ORF">GFSPODELE1_LOCUS10272</name>
</gene>
<dbReference type="EMBL" id="OZ037951">
    <property type="protein sequence ID" value="CAL1715525.1"/>
    <property type="molecule type" value="Genomic_DNA"/>
</dbReference>
<comment type="pathway">
    <text evidence="1">Secondary metabolite biosynthesis.</text>
</comment>
<evidence type="ECO:0000256" key="4">
    <source>
        <dbReference type="ARBA" id="ARBA00038314"/>
    </source>
</evidence>
<reference evidence="6" key="1">
    <citation type="submission" date="2024-04" db="EMBL/GenBank/DDBJ databases">
        <authorList>
            <person name="Shaw F."/>
            <person name="Minotto A."/>
        </authorList>
    </citation>
    <scope>NUCLEOTIDE SEQUENCE [LARGE SCALE GENOMIC DNA]</scope>
</reference>
<dbReference type="InterPro" id="IPR029063">
    <property type="entry name" value="SAM-dependent_MTases_sf"/>
</dbReference>
<dbReference type="PANTHER" id="PTHR35897">
    <property type="entry name" value="METHYLTRANSFERASE AUSD"/>
    <property type="match status" value="1"/>
</dbReference>